<dbReference type="GO" id="GO:0003677">
    <property type="term" value="F:DNA binding"/>
    <property type="evidence" value="ECO:0007669"/>
    <property type="project" value="InterPro"/>
</dbReference>
<evidence type="ECO:0000313" key="7">
    <source>
        <dbReference type="EMBL" id="EEU37998.1"/>
    </source>
</evidence>
<evidence type="ECO:0000256" key="5">
    <source>
        <dbReference type="ARBA" id="ARBA00023242"/>
    </source>
</evidence>
<comment type="subcellular location">
    <subcellularLocation>
        <location evidence="1">Nucleus</location>
    </subcellularLocation>
</comment>
<evidence type="ECO:0000259" key="6">
    <source>
        <dbReference type="SMART" id="SM00906"/>
    </source>
</evidence>
<dbReference type="GO" id="GO:0005634">
    <property type="term" value="C:nucleus"/>
    <property type="evidence" value="ECO:0007669"/>
    <property type="project" value="UniProtKB-SubCell"/>
</dbReference>
<evidence type="ECO:0000256" key="2">
    <source>
        <dbReference type="ARBA" id="ARBA00022723"/>
    </source>
</evidence>
<feature type="domain" description="Xylanolytic transcriptional activator regulatory" evidence="6">
    <location>
        <begin position="30"/>
        <end position="102"/>
    </location>
</feature>
<dbReference type="RefSeq" id="XP_003043711.1">
    <property type="nucleotide sequence ID" value="XM_003043665.1"/>
</dbReference>
<reference evidence="7 8" key="1">
    <citation type="journal article" date="2009" name="PLoS Genet.">
        <title>The genome of Nectria haematococca: contribution of supernumerary chromosomes to gene expansion.</title>
        <authorList>
            <person name="Coleman J.J."/>
            <person name="Rounsley S.D."/>
            <person name="Rodriguez-Carres M."/>
            <person name="Kuo A."/>
            <person name="Wasmann C.C."/>
            <person name="Grimwood J."/>
            <person name="Schmutz J."/>
            <person name="Taga M."/>
            <person name="White G.J."/>
            <person name="Zhou S."/>
            <person name="Schwartz D.C."/>
            <person name="Freitag M."/>
            <person name="Ma L.J."/>
            <person name="Danchin E.G."/>
            <person name="Henrissat B."/>
            <person name="Coutinho P.M."/>
            <person name="Nelson D.R."/>
            <person name="Straney D."/>
            <person name="Napoli C.A."/>
            <person name="Barker B.M."/>
            <person name="Gribskov M."/>
            <person name="Rep M."/>
            <person name="Kroken S."/>
            <person name="Molnar I."/>
            <person name="Rensing C."/>
            <person name="Kennell J.C."/>
            <person name="Zamora J."/>
            <person name="Farman M.L."/>
            <person name="Selker E.U."/>
            <person name="Salamov A."/>
            <person name="Shapiro H."/>
            <person name="Pangilinan J."/>
            <person name="Lindquist E."/>
            <person name="Lamers C."/>
            <person name="Grigoriev I.V."/>
            <person name="Geiser D.M."/>
            <person name="Covert S.F."/>
            <person name="Temporini E."/>
            <person name="Vanetten H.D."/>
        </authorList>
    </citation>
    <scope>NUCLEOTIDE SEQUENCE [LARGE SCALE GENOMIC DNA]</scope>
    <source>
        <strain evidence="8">ATCC MYA-4622 / CBS 123669 / FGSC 9596 / NRRL 45880 / 77-13-4</strain>
    </source>
</reference>
<dbReference type="InterPro" id="IPR007219">
    <property type="entry name" value="XnlR_reg_dom"/>
</dbReference>
<evidence type="ECO:0000313" key="8">
    <source>
        <dbReference type="Proteomes" id="UP000005206"/>
    </source>
</evidence>
<evidence type="ECO:0000256" key="3">
    <source>
        <dbReference type="ARBA" id="ARBA00023015"/>
    </source>
</evidence>
<keyword evidence="2" id="KW-0479">Metal-binding</keyword>
<dbReference type="VEuPathDB" id="FungiDB:NECHADRAFT_84379"/>
<dbReference type="HOGENOM" id="CLU_1069952_0_0_1"/>
<evidence type="ECO:0000256" key="1">
    <source>
        <dbReference type="ARBA" id="ARBA00004123"/>
    </source>
</evidence>
<accession>C7ZCY1</accession>
<dbReference type="Proteomes" id="UP000005206">
    <property type="component" value="Chromosome 9"/>
</dbReference>
<dbReference type="AlphaFoldDB" id="C7ZCY1"/>
<dbReference type="GeneID" id="9669923"/>
<dbReference type="GO" id="GO:0008270">
    <property type="term" value="F:zinc ion binding"/>
    <property type="evidence" value="ECO:0007669"/>
    <property type="project" value="InterPro"/>
</dbReference>
<proteinExistence type="predicted"/>
<dbReference type="OrthoDB" id="424974at2759"/>
<dbReference type="CDD" id="cd12148">
    <property type="entry name" value="fungal_TF_MHR"/>
    <property type="match status" value="1"/>
</dbReference>
<organism evidence="7 8">
    <name type="scientific">Fusarium vanettenii (strain ATCC MYA-4622 / CBS 123669 / FGSC 9596 / NRRL 45880 / 77-13-4)</name>
    <name type="common">Fusarium solani subsp. pisi</name>
    <dbReference type="NCBI Taxonomy" id="660122"/>
    <lineage>
        <taxon>Eukaryota</taxon>
        <taxon>Fungi</taxon>
        <taxon>Dikarya</taxon>
        <taxon>Ascomycota</taxon>
        <taxon>Pezizomycotina</taxon>
        <taxon>Sordariomycetes</taxon>
        <taxon>Hypocreomycetidae</taxon>
        <taxon>Hypocreales</taxon>
        <taxon>Nectriaceae</taxon>
        <taxon>Fusarium</taxon>
        <taxon>Fusarium solani species complex</taxon>
        <taxon>Fusarium vanettenii</taxon>
    </lineage>
</organism>
<dbReference type="InParanoid" id="C7ZCY1"/>
<dbReference type="EMBL" id="GG698919">
    <property type="protein sequence ID" value="EEU37998.1"/>
    <property type="molecule type" value="Genomic_DNA"/>
</dbReference>
<dbReference type="GO" id="GO:0006351">
    <property type="term" value="P:DNA-templated transcription"/>
    <property type="evidence" value="ECO:0007669"/>
    <property type="project" value="InterPro"/>
</dbReference>
<gene>
    <name evidence="7" type="ORF">NECHADRAFT_84379</name>
</gene>
<name>C7ZCY1_FUSV7</name>
<evidence type="ECO:0000256" key="4">
    <source>
        <dbReference type="ARBA" id="ARBA00023163"/>
    </source>
</evidence>
<dbReference type="InterPro" id="IPR050815">
    <property type="entry name" value="TF_fung"/>
</dbReference>
<sequence length="260" mass="29172">MSDCFTAPCNTIDVYTVQTTTLLAIFDFTAWIKIGMAIRIAQDLQMASEHDATAHPSQKEQFRRYFWSLSLLDRLCSCGCYRPSAILDASCHLRLPSHGEAWRSGQEEQTSTLSKVNTEPCVLSDDALSPFANVIIMGGVLAEAAQYMLQDMDARAHYPPWDVNSDFTSIQSGLVFLETQLQVRRLLADTVNPSSSADNTVNQAAVSHDIYAQILFHLCNCLLNHPFLLRRRLEIVKCAGPLSFLHRCFKLAWTHAQQLC</sequence>
<dbReference type="Pfam" id="PF04082">
    <property type="entry name" value="Fungal_trans"/>
    <property type="match status" value="1"/>
</dbReference>
<protein>
    <recommendedName>
        <fullName evidence="6">Xylanolytic transcriptional activator regulatory domain-containing protein</fullName>
    </recommendedName>
</protein>
<dbReference type="SMART" id="SM00906">
    <property type="entry name" value="Fungal_trans"/>
    <property type="match status" value="1"/>
</dbReference>
<dbReference type="KEGG" id="nhe:NECHADRAFT_84379"/>
<keyword evidence="5" id="KW-0539">Nucleus</keyword>
<keyword evidence="8" id="KW-1185">Reference proteome</keyword>
<dbReference type="GO" id="GO:0000981">
    <property type="term" value="F:DNA-binding transcription factor activity, RNA polymerase II-specific"/>
    <property type="evidence" value="ECO:0007669"/>
    <property type="project" value="InterPro"/>
</dbReference>
<keyword evidence="4" id="KW-0804">Transcription</keyword>
<dbReference type="PANTHER" id="PTHR47338:SF4">
    <property type="entry name" value="ZN(II)2CYS6 TRANSCRIPTION FACTOR (EUROFUNG)"/>
    <property type="match status" value="1"/>
</dbReference>
<dbReference type="PANTHER" id="PTHR47338">
    <property type="entry name" value="ZN(II)2CYS6 TRANSCRIPTION FACTOR (EUROFUNG)-RELATED"/>
    <property type="match status" value="1"/>
</dbReference>
<dbReference type="STRING" id="660122.C7ZCY1"/>
<keyword evidence="3" id="KW-0805">Transcription regulation</keyword>